<gene>
    <name evidence="2" type="ORF">OBE_01596</name>
</gene>
<dbReference type="EMBL" id="AJWZ01001064">
    <property type="protein sequence ID" value="EKC74946.1"/>
    <property type="molecule type" value="Genomic_DNA"/>
</dbReference>
<dbReference type="AlphaFoldDB" id="K1UTR9"/>
<protein>
    <submittedName>
        <fullName evidence="2">Uncharacterized protein</fullName>
    </submittedName>
</protein>
<evidence type="ECO:0000256" key="1">
    <source>
        <dbReference type="SAM" id="Phobius"/>
    </source>
</evidence>
<accession>K1UTR9</accession>
<organism evidence="2">
    <name type="scientific">human gut metagenome</name>
    <dbReference type="NCBI Taxonomy" id="408170"/>
    <lineage>
        <taxon>unclassified sequences</taxon>
        <taxon>metagenomes</taxon>
        <taxon>organismal metagenomes</taxon>
    </lineage>
</organism>
<comment type="caution">
    <text evidence="2">The sequence shown here is derived from an EMBL/GenBank/DDBJ whole genome shotgun (WGS) entry which is preliminary data.</text>
</comment>
<keyword evidence="1" id="KW-1133">Transmembrane helix</keyword>
<feature type="transmembrane region" description="Helical" evidence="1">
    <location>
        <begin position="7"/>
        <end position="29"/>
    </location>
</feature>
<reference evidence="2" key="1">
    <citation type="journal article" date="2013" name="Environ. Microbiol.">
        <title>Microbiota from the distal guts of lean and obese adolescents exhibit partial functional redundancy besides clear differences in community structure.</title>
        <authorList>
            <person name="Ferrer M."/>
            <person name="Ruiz A."/>
            <person name="Lanza F."/>
            <person name="Haange S.B."/>
            <person name="Oberbach A."/>
            <person name="Till H."/>
            <person name="Bargiela R."/>
            <person name="Campoy C."/>
            <person name="Segura M.T."/>
            <person name="Richter M."/>
            <person name="von Bergen M."/>
            <person name="Seifert J."/>
            <person name="Suarez A."/>
        </authorList>
    </citation>
    <scope>NUCLEOTIDE SEQUENCE</scope>
</reference>
<keyword evidence="1" id="KW-0812">Transmembrane</keyword>
<evidence type="ECO:0000313" key="2">
    <source>
        <dbReference type="EMBL" id="EKC74946.1"/>
    </source>
</evidence>
<proteinExistence type="predicted"/>
<name>K1UTR9_9ZZZZ</name>
<sequence length="61" mass="6600">MSKFQKIIIALCVIIIVILGAATVVLFIGTSEAIKINGTFADISLVNSDNPDFDKLPHKEI</sequence>
<feature type="non-terminal residue" evidence="2">
    <location>
        <position position="61"/>
    </location>
</feature>
<keyword evidence="1" id="KW-0472">Membrane</keyword>